<dbReference type="Proteomes" id="UP000004416">
    <property type="component" value="Unassembled WGS sequence"/>
</dbReference>
<dbReference type="AlphaFoldDB" id="G9XP10"/>
<dbReference type="Pfam" id="PF10722">
    <property type="entry name" value="YbjN"/>
    <property type="match status" value="1"/>
</dbReference>
<dbReference type="CDD" id="cd17033">
    <property type="entry name" value="DR1245-like"/>
    <property type="match status" value="1"/>
</dbReference>
<comment type="caution">
    <text evidence="1">The sequence shown here is derived from an EMBL/GenBank/DDBJ whole genome shotgun (WGS) entry which is preliminary data.</text>
</comment>
<sequence length="161" mass="18752">MGKGGGLAMTLYEVLYNTLKKDCWKFDYDQKNELFRLEIRGINCDFVSFIIVDEEQESLLCNTHIKQKIPFAKRVEVCNFMNRINYELAIGNFEMDMDDGEIRFRTYLDSANSEPSQEQLINLIWNGAQTFDTYYPGFIKIVSEDYSAEEAVRVCSQDDES</sequence>
<dbReference type="PATRIC" id="fig|537010.4.peg.2535"/>
<proteinExistence type="predicted"/>
<evidence type="ECO:0000313" key="1">
    <source>
        <dbReference type="EMBL" id="EHL06656.1"/>
    </source>
</evidence>
<dbReference type="InterPro" id="IPR019660">
    <property type="entry name" value="Put_sensory_transdc_reg_YbjN"/>
</dbReference>
<dbReference type="EMBL" id="AFZX01000069">
    <property type="protein sequence ID" value="EHL06656.1"/>
    <property type="molecule type" value="Genomic_DNA"/>
</dbReference>
<evidence type="ECO:0008006" key="3">
    <source>
        <dbReference type="Google" id="ProtNLM"/>
    </source>
</evidence>
<accession>G9XP10</accession>
<reference evidence="1 2" key="1">
    <citation type="submission" date="2011-08" db="EMBL/GenBank/DDBJ databases">
        <authorList>
            <person name="Weinstock G."/>
            <person name="Sodergren E."/>
            <person name="Clifton S."/>
            <person name="Fulton L."/>
            <person name="Fulton B."/>
            <person name="Courtney L."/>
            <person name="Fronick C."/>
            <person name="Harrison M."/>
            <person name="Strong C."/>
            <person name="Farmer C."/>
            <person name="Delahaunty K."/>
            <person name="Markovic C."/>
            <person name="Hall O."/>
            <person name="Minx P."/>
            <person name="Tomlinson C."/>
            <person name="Mitreva M."/>
            <person name="Hou S."/>
            <person name="Chen J."/>
            <person name="Wollam A."/>
            <person name="Pepin K.H."/>
            <person name="Johnson M."/>
            <person name="Bhonagiri V."/>
            <person name="Zhang X."/>
            <person name="Suruliraj S."/>
            <person name="Warren W."/>
            <person name="Chinwalla A."/>
            <person name="Mardis E.R."/>
            <person name="Wilson R.K."/>
        </authorList>
    </citation>
    <scope>NUCLEOTIDE SEQUENCE [LARGE SCALE GENOMIC DNA]</scope>
    <source>
        <strain evidence="1 2">DP7</strain>
    </source>
</reference>
<name>G9XP10_DESHA</name>
<gene>
    <name evidence="1" type="ORF">HMPREF0322_02705</name>
</gene>
<evidence type="ECO:0000313" key="2">
    <source>
        <dbReference type="Proteomes" id="UP000004416"/>
    </source>
</evidence>
<dbReference type="HOGENOM" id="CLU_118111_0_0_9"/>
<protein>
    <recommendedName>
        <fullName evidence="3">Bacterial sensory transduction regulator</fullName>
    </recommendedName>
</protein>
<organism evidence="1 2">
    <name type="scientific">Desulfitobacterium hafniense DP7</name>
    <dbReference type="NCBI Taxonomy" id="537010"/>
    <lineage>
        <taxon>Bacteria</taxon>
        <taxon>Bacillati</taxon>
        <taxon>Bacillota</taxon>
        <taxon>Clostridia</taxon>
        <taxon>Eubacteriales</taxon>
        <taxon>Desulfitobacteriaceae</taxon>
        <taxon>Desulfitobacterium</taxon>
    </lineage>
</organism>